<evidence type="ECO:0000256" key="4">
    <source>
        <dbReference type="ARBA" id="ARBA00023125"/>
    </source>
</evidence>
<dbReference type="InterPro" id="IPR007219">
    <property type="entry name" value="XnlR_reg_dom"/>
</dbReference>
<reference evidence="8" key="1">
    <citation type="submission" date="2019-04" db="EMBL/GenBank/DDBJ databases">
        <title>Sequencing of skin fungus with MAO and IRED activity.</title>
        <authorList>
            <person name="Marsaioli A.J."/>
            <person name="Bonatto J.M.C."/>
            <person name="Reis Junior O."/>
        </authorList>
    </citation>
    <scope>NUCLEOTIDE SEQUENCE</scope>
    <source>
        <strain evidence="8">30M1</strain>
    </source>
</reference>
<keyword evidence="1" id="KW-0479">Metal-binding</keyword>
<proteinExistence type="predicted"/>
<dbReference type="AlphaFoldDB" id="A0A9P4WCG2"/>
<dbReference type="GO" id="GO:0008270">
    <property type="term" value="F:zinc ion binding"/>
    <property type="evidence" value="ECO:0007669"/>
    <property type="project" value="InterPro"/>
</dbReference>
<keyword evidence="3" id="KW-0805">Transcription regulation</keyword>
<dbReference type="PANTHER" id="PTHR31779:SF3">
    <property type="entry name" value="PROTEIN RDR1"/>
    <property type="match status" value="1"/>
</dbReference>
<name>A0A9P4WCG2_CURKU</name>
<organism evidence="8 9">
    <name type="scientific">Curvularia kusanoi</name>
    <name type="common">Cochliobolus kusanoi</name>
    <dbReference type="NCBI Taxonomy" id="90978"/>
    <lineage>
        <taxon>Eukaryota</taxon>
        <taxon>Fungi</taxon>
        <taxon>Dikarya</taxon>
        <taxon>Ascomycota</taxon>
        <taxon>Pezizomycotina</taxon>
        <taxon>Dothideomycetes</taxon>
        <taxon>Pleosporomycetidae</taxon>
        <taxon>Pleosporales</taxon>
        <taxon>Pleosporineae</taxon>
        <taxon>Pleosporaceae</taxon>
        <taxon>Curvularia</taxon>
    </lineage>
</organism>
<keyword evidence="4" id="KW-0238">DNA-binding</keyword>
<keyword evidence="5" id="KW-0804">Transcription</keyword>
<dbReference type="CDD" id="cd12148">
    <property type="entry name" value="fungal_TF_MHR"/>
    <property type="match status" value="1"/>
</dbReference>
<evidence type="ECO:0000259" key="7">
    <source>
        <dbReference type="Pfam" id="PF04082"/>
    </source>
</evidence>
<dbReference type="GO" id="GO:0009410">
    <property type="term" value="P:response to xenobiotic stimulus"/>
    <property type="evidence" value="ECO:0007669"/>
    <property type="project" value="TreeGrafter"/>
</dbReference>
<dbReference type="EMBL" id="SWKU01000006">
    <property type="protein sequence ID" value="KAF3005694.1"/>
    <property type="molecule type" value="Genomic_DNA"/>
</dbReference>
<dbReference type="PANTHER" id="PTHR31779">
    <property type="entry name" value="2-NITROPROPANE DIOXYGENASE FAMILY, PUTATIVE (AFU_ORTHOLOGUE AFUA_2G17430)-RELATED"/>
    <property type="match status" value="1"/>
</dbReference>
<evidence type="ECO:0000256" key="5">
    <source>
        <dbReference type="ARBA" id="ARBA00023163"/>
    </source>
</evidence>
<evidence type="ECO:0000256" key="2">
    <source>
        <dbReference type="ARBA" id="ARBA00022833"/>
    </source>
</evidence>
<dbReference type="Pfam" id="PF04082">
    <property type="entry name" value="Fungal_trans"/>
    <property type="match status" value="1"/>
</dbReference>
<evidence type="ECO:0000256" key="1">
    <source>
        <dbReference type="ARBA" id="ARBA00022723"/>
    </source>
</evidence>
<evidence type="ECO:0000256" key="3">
    <source>
        <dbReference type="ARBA" id="ARBA00023015"/>
    </source>
</evidence>
<evidence type="ECO:0000313" key="9">
    <source>
        <dbReference type="Proteomes" id="UP000801428"/>
    </source>
</evidence>
<gene>
    <name evidence="8" type="ORF">E8E13_005388</name>
</gene>
<dbReference type="GO" id="GO:0003677">
    <property type="term" value="F:DNA binding"/>
    <property type="evidence" value="ECO:0007669"/>
    <property type="project" value="UniProtKB-KW"/>
</dbReference>
<keyword evidence="2" id="KW-0862">Zinc</keyword>
<protein>
    <recommendedName>
        <fullName evidence="7">Xylanolytic transcriptional activator regulatory domain-containing protein</fullName>
    </recommendedName>
</protein>
<dbReference type="GO" id="GO:0006351">
    <property type="term" value="P:DNA-templated transcription"/>
    <property type="evidence" value="ECO:0007669"/>
    <property type="project" value="InterPro"/>
</dbReference>
<evidence type="ECO:0000256" key="6">
    <source>
        <dbReference type="ARBA" id="ARBA00023242"/>
    </source>
</evidence>
<dbReference type="OrthoDB" id="9986881at2759"/>
<dbReference type="Proteomes" id="UP000801428">
    <property type="component" value="Unassembled WGS sequence"/>
</dbReference>
<dbReference type="GO" id="GO:0003700">
    <property type="term" value="F:DNA-binding transcription factor activity"/>
    <property type="evidence" value="ECO:0007669"/>
    <property type="project" value="TreeGrafter"/>
</dbReference>
<sequence length="406" mass="44704">MIAWQDVQALLDVYAAVVHPVFNFLDLDNFFKHCQSHWHSNSQSLAFEAVAGGVIAFASLFSGVLSEELEMAIVLHAKNVLNDPAESRSPSLNTAVGWVLRTLYVRATGRPYEAYSASLTSVSMVQAMGLHRAADSVQSAGAGGPDSIADYFNVMQRRVATVAQSLHILFSYDYGRSVLDIGLANLDQEGSDTSNYTIALQQLAQVVPLNPPTADPTAMRQYLDQALQDLLAIRCSHDFVTLMWVELGLSIYRRLRVLDFQLQKMHVQGVLELSSTATSAALRLSAQKRPWWNIVSTIFQVVCVMLSINTRESLASLAEAMGALQTVNDIFKTNLTNEALSTARLLVNACKKKKATELDLLEQAGGKDPVSSTIPEETYYLSAELDLETFLRPISDVGYFDFLDNP</sequence>
<comment type="caution">
    <text evidence="8">The sequence shown here is derived from an EMBL/GenBank/DDBJ whole genome shotgun (WGS) entry which is preliminary data.</text>
</comment>
<evidence type="ECO:0000313" key="8">
    <source>
        <dbReference type="EMBL" id="KAF3005694.1"/>
    </source>
</evidence>
<accession>A0A9P4WCG2</accession>
<dbReference type="InterPro" id="IPR052478">
    <property type="entry name" value="Metabolite_Synth_Reg"/>
</dbReference>
<keyword evidence="6" id="KW-0539">Nucleus</keyword>
<keyword evidence="9" id="KW-1185">Reference proteome</keyword>
<feature type="domain" description="Xylanolytic transcriptional activator regulatory" evidence="7">
    <location>
        <begin position="11"/>
        <end position="140"/>
    </location>
</feature>